<proteinExistence type="predicted"/>
<gene>
    <name evidence="2" type="ORF">ELS19_16865</name>
</gene>
<comment type="caution">
    <text evidence="2">The sequence shown here is derived from an EMBL/GenBank/DDBJ whole genome shotgun (WGS) entry which is preliminary data.</text>
</comment>
<organism evidence="2 3">
    <name type="scientific">Halogeometricum borinquense</name>
    <dbReference type="NCBI Taxonomy" id="60847"/>
    <lineage>
        <taxon>Archaea</taxon>
        <taxon>Methanobacteriati</taxon>
        <taxon>Methanobacteriota</taxon>
        <taxon>Stenosarchaea group</taxon>
        <taxon>Halobacteria</taxon>
        <taxon>Halobacteriales</taxon>
        <taxon>Haloferacaceae</taxon>
        <taxon>Halogeometricum</taxon>
    </lineage>
</organism>
<name>A0A482T6N5_9EURY</name>
<evidence type="ECO:0000313" key="3">
    <source>
        <dbReference type="Proteomes" id="UP000294028"/>
    </source>
</evidence>
<protein>
    <submittedName>
        <fullName evidence="2">Sterol carrier protein</fullName>
    </submittedName>
</protein>
<reference evidence="2 3" key="1">
    <citation type="submission" date="2018-12" db="EMBL/GenBank/DDBJ databases">
        <title>Genome analysis provides insights into bioremediation potentialities of Halogeometricum borinquense strain N11.</title>
        <authorList>
            <person name="Najjari A."/>
            <person name="Youssef N."/>
            <person name="Fhoula I."/>
            <person name="Ben Dhia O."/>
            <person name="Mahjoubi M."/>
            <person name="Ouzari H.I."/>
            <person name="Cherif A."/>
        </authorList>
    </citation>
    <scope>NUCLEOTIDE SEQUENCE [LARGE SCALE GENOMIC DNA]</scope>
    <source>
        <strain evidence="2 3">N11</strain>
    </source>
</reference>
<dbReference type="RefSeq" id="WP_006054559.1">
    <property type="nucleotide sequence ID" value="NZ_RZHH01000003.1"/>
</dbReference>
<sequence length="143" mass="16306">MTVRLPSEPEAYIEEYKQTINASKEYSDTGEGWGVGFNGDFLFELQPDETYEGDPIHFFVGLEDGDCTESYVVDDPDKEDWGFAYRGEYEDWKQLMQGDIDPVEGMMDGTFDLDGDMQKVMQYSQAAVTMTECAGEVDVEFDY</sequence>
<dbReference type="SUPFAM" id="SSF55718">
    <property type="entry name" value="SCP-like"/>
    <property type="match status" value="1"/>
</dbReference>
<evidence type="ECO:0000313" key="2">
    <source>
        <dbReference type="EMBL" id="RYJ08235.1"/>
    </source>
</evidence>
<dbReference type="EMBL" id="RZHH01000003">
    <property type="protein sequence ID" value="RYJ08235.1"/>
    <property type="molecule type" value="Genomic_DNA"/>
</dbReference>
<dbReference type="Gene3D" id="3.30.1050.10">
    <property type="entry name" value="SCP2 sterol-binding domain"/>
    <property type="match status" value="1"/>
</dbReference>
<dbReference type="InterPro" id="IPR003033">
    <property type="entry name" value="SCP2_sterol-bd_dom"/>
</dbReference>
<dbReference type="OMA" id="DPDKEDW"/>
<dbReference type="AlphaFoldDB" id="A0A482T6N5"/>
<dbReference type="Proteomes" id="UP000294028">
    <property type="component" value="Unassembled WGS sequence"/>
</dbReference>
<dbReference type="InterPro" id="IPR036527">
    <property type="entry name" value="SCP2_sterol-bd_dom_sf"/>
</dbReference>
<dbReference type="Pfam" id="PF02036">
    <property type="entry name" value="SCP2"/>
    <property type="match status" value="1"/>
</dbReference>
<accession>A0A482T6N5</accession>
<dbReference type="GeneID" id="9988861"/>
<evidence type="ECO:0000259" key="1">
    <source>
        <dbReference type="Pfam" id="PF02036"/>
    </source>
</evidence>
<feature type="domain" description="SCP2" evidence="1">
    <location>
        <begin position="42"/>
        <end position="126"/>
    </location>
</feature>